<evidence type="ECO:0000313" key="1">
    <source>
        <dbReference type="EMBL" id="MPD05726.1"/>
    </source>
</evidence>
<proteinExistence type="predicted"/>
<dbReference type="AlphaFoldDB" id="A0A5B7KFU5"/>
<dbReference type="EMBL" id="VSRR010147426">
    <property type="protein sequence ID" value="MPD05726.1"/>
    <property type="molecule type" value="Genomic_DNA"/>
</dbReference>
<organism evidence="1 2">
    <name type="scientific">Portunus trituberculatus</name>
    <name type="common">Swimming crab</name>
    <name type="synonym">Neptunus trituberculatus</name>
    <dbReference type="NCBI Taxonomy" id="210409"/>
    <lineage>
        <taxon>Eukaryota</taxon>
        <taxon>Metazoa</taxon>
        <taxon>Ecdysozoa</taxon>
        <taxon>Arthropoda</taxon>
        <taxon>Crustacea</taxon>
        <taxon>Multicrustacea</taxon>
        <taxon>Malacostraca</taxon>
        <taxon>Eumalacostraca</taxon>
        <taxon>Eucarida</taxon>
        <taxon>Decapoda</taxon>
        <taxon>Pleocyemata</taxon>
        <taxon>Brachyura</taxon>
        <taxon>Eubrachyura</taxon>
        <taxon>Portunoidea</taxon>
        <taxon>Portunidae</taxon>
        <taxon>Portuninae</taxon>
        <taxon>Portunus</taxon>
    </lineage>
</organism>
<protein>
    <submittedName>
        <fullName evidence="1">Uncharacterized protein</fullName>
    </submittedName>
</protein>
<gene>
    <name evidence="1" type="ORF">E2C01_101486</name>
</gene>
<name>A0A5B7KFU5_PORTR</name>
<accession>A0A5B7KFU5</accession>
<keyword evidence="2" id="KW-1185">Reference proteome</keyword>
<reference evidence="1 2" key="1">
    <citation type="submission" date="2019-05" db="EMBL/GenBank/DDBJ databases">
        <title>Another draft genome of Portunus trituberculatus and its Hox gene families provides insights of decapod evolution.</title>
        <authorList>
            <person name="Jeong J.-H."/>
            <person name="Song I."/>
            <person name="Kim S."/>
            <person name="Choi T."/>
            <person name="Kim D."/>
            <person name="Ryu S."/>
            <person name="Kim W."/>
        </authorList>
    </citation>
    <scope>NUCLEOTIDE SEQUENCE [LARGE SCALE GENOMIC DNA]</scope>
    <source>
        <tissue evidence="1">Muscle</tissue>
    </source>
</reference>
<sequence length="80" mass="8283">MCDTLEVCDSACGFLGGWLRGGRGLGESPGGGGVPCSSKVGVVKALGCLRACVVPREAGAVVWWCGRVWYSVTTAPQHTR</sequence>
<evidence type="ECO:0000313" key="2">
    <source>
        <dbReference type="Proteomes" id="UP000324222"/>
    </source>
</evidence>
<comment type="caution">
    <text evidence="1">The sequence shown here is derived from an EMBL/GenBank/DDBJ whole genome shotgun (WGS) entry which is preliminary data.</text>
</comment>
<dbReference type="Proteomes" id="UP000324222">
    <property type="component" value="Unassembled WGS sequence"/>
</dbReference>